<dbReference type="GO" id="GO:0046872">
    <property type="term" value="F:metal ion binding"/>
    <property type="evidence" value="ECO:0007669"/>
    <property type="project" value="UniProtKB-KW"/>
</dbReference>
<dbReference type="PANTHER" id="PTHR43270:SF12">
    <property type="entry name" value="SUCCINYL-DIAMINOPIMELATE DESUCCINYLASE"/>
    <property type="match status" value="1"/>
</dbReference>
<evidence type="ECO:0000256" key="2">
    <source>
        <dbReference type="ARBA" id="ARBA00022723"/>
    </source>
</evidence>
<proteinExistence type="predicted"/>
<dbReference type="PANTHER" id="PTHR43270">
    <property type="entry name" value="BETA-ALA-HIS DIPEPTIDASE"/>
    <property type="match status" value="1"/>
</dbReference>
<dbReference type="CDD" id="cd05680">
    <property type="entry name" value="M20_dipept_like"/>
    <property type="match status" value="1"/>
</dbReference>
<dbReference type="EC" id="3.5.1.18" evidence="5"/>
<evidence type="ECO:0000313" key="5">
    <source>
        <dbReference type="EMBL" id="MPM65511.1"/>
    </source>
</evidence>
<dbReference type="GO" id="GO:0006508">
    <property type="term" value="P:proteolysis"/>
    <property type="evidence" value="ECO:0007669"/>
    <property type="project" value="UniProtKB-KW"/>
</dbReference>
<reference evidence="5" key="1">
    <citation type="submission" date="2019-08" db="EMBL/GenBank/DDBJ databases">
        <authorList>
            <person name="Kucharzyk K."/>
            <person name="Murdoch R.W."/>
            <person name="Higgins S."/>
            <person name="Loffler F."/>
        </authorList>
    </citation>
    <scope>NUCLEOTIDE SEQUENCE</scope>
</reference>
<dbReference type="AlphaFoldDB" id="A0A645BLU4"/>
<feature type="domain" description="Peptidase M20 dimerisation" evidence="4">
    <location>
        <begin position="193"/>
        <end position="350"/>
    </location>
</feature>
<dbReference type="Gene3D" id="3.30.70.360">
    <property type="match status" value="1"/>
</dbReference>
<keyword evidence="3 5" id="KW-0378">Hydrolase</keyword>
<dbReference type="InterPro" id="IPR051458">
    <property type="entry name" value="Cyt/Met_Dipeptidase"/>
</dbReference>
<dbReference type="Gene3D" id="3.40.630.10">
    <property type="entry name" value="Zn peptidases"/>
    <property type="match status" value="1"/>
</dbReference>
<evidence type="ECO:0000256" key="1">
    <source>
        <dbReference type="ARBA" id="ARBA00022670"/>
    </source>
</evidence>
<dbReference type="Pfam" id="PF07687">
    <property type="entry name" value="M20_dimer"/>
    <property type="match status" value="1"/>
</dbReference>
<dbReference type="InterPro" id="IPR011650">
    <property type="entry name" value="Peptidase_M20_dimer"/>
</dbReference>
<dbReference type="GO" id="GO:0008233">
    <property type="term" value="F:peptidase activity"/>
    <property type="evidence" value="ECO:0007669"/>
    <property type="project" value="UniProtKB-KW"/>
</dbReference>
<dbReference type="FunFam" id="3.30.70.360:FF:000016">
    <property type="entry name" value="Peptidase family M20/M25/M40"/>
    <property type="match status" value="1"/>
</dbReference>
<dbReference type="NCBIfam" id="NF005914">
    <property type="entry name" value="PRK07907.1"/>
    <property type="match status" value="1"/>
</dbReference>
<keyword evidence="1" id="KW-0645">Protease</keyword>
<dbReference type="GO" id="GO:0009014">
    <property type="term" value="F:succinyl-diaminopimelate desuccinylase activity"/>
    <property type="evidence" value="ECO:0007669"/>
    <property type="project" value="UniProtKB-EC"/>
</dbReference>
<protein>
    <submittedName>
        <fullName evidence="5">Succinyl-diaminopimelate desuccinylase</fullName>
        <ecNumber evidence="5">3.5.1.18</ecNumber>
    </submittedName>
</protein>
<dbReference type="SUPFAM" id="SSF53187">
    <property type="entry name" value="Zn-dependent exopeptidases"/>
    <property type="match status" value="1"/>
</dbReference>
<dbReference type="InterPro" id="IPR002933">
    <property type="entry name" value="Peptidase_M20"/>
</dbReference>
<comment type="caution">
    <text evidence="5">The sequence shown here is derived from an EMBL/GenBank/DDBJ whole genome shotgun (WGS) entry which is preliminary data.</text>
</comment>
<organism evidence="5">
    <name type="scientific">bioreactor metagenome</name>
    <dbReference type="NCBI Taxonomy" id="1076179"/>
    <lineage>
        <taxon>unclassified sequences</taxon>
        <taxon>metagenomes</taxon>
        <taxon>ecological metagenomes</taxon>
    </lineage>
</organism>
<gene>
    <name evidence="5" type="primary">dapE_33</name>
    <name evidence="5" type="ORF">SDC9_112408</name>
</gene>
<sequence>MIKNYIQENKDRFLNELFELLRIPSISSMAQHKPDMEKAAAKYAEVLLAAGCDRAEVYPTKGHPVVFAEKIIDKNKPTILVYAHYDVQPADPLNLWTTPPFEPQIRDGAIYARGANDDKGQGFMHIKAFEYLVRTGQLNCNVKFIIDGEEEIGSPSLPEWAIANKDMLSCDDILVSDTTMIDEKIPSINVGMRGLSYMEVEVTGPNKDLHSGHYGGAIANPINVLAGMIDKLIDDKGRITIKGFYDDVVELTKEEREMLGRAPFDEDEFKKFLDVDSVTGEEGYTTMERTGIRPCLDVNGIWGGYTGEGAKTVLPSKAFAKISMRIVPNQDNKKIAKLFEEHFMSLAPKGVKVKVTPHHGGQGFLCPISSNVYKSAARAIGEVYGIDPVPSRGGGSIPVLADLQQILNANPLLMGFGLERDVIHSPNESYLLSQFFNGIESIALFYRYYTE</sequence>
<dbReference type="NCBIfam" id="NF006053">
    <property type="entry name" value="PRK08201.1"/>
    <property type="match status" value="1"/>
</dbReference>
<dbReference type="NCBIfam" id="NF006579">
    <property type="entry name" value="PRK09104.1"/>
    <property type="match status" value="1"/>
</dbReference>
<evidence type="ECO:0000256" key="3">
    <source>
        <dbReference type="ARBA" id="ARBA00022801"/>
    </source>
</evidence>
<name>A0A645BLU4_9ZZZZ</name>
<dbReference type="EMBL" id="VSSQ01020556">
    <property type="protein sequence ID" value="MPM65511.1"/>
    <property type="molecule type" value="Genomic_DNA"/>
</dbReference>
<keyword evidence="2" id="KW-0479">Metal-binding</keyword>
<dbReference type="Pfam" id="PF01546">
    <property type="entry name" value="Peptidase_M20"/>
    <property type="match status" value="1"/>
</dbReference>
<evidence type="ECO:0000259" key="4">
    <source>
        <dbReference type="Pfam" id="PF07687"/>
    </source>
</evidence>
<accession>A0A645BLU4</accession>